<dbReference type="Pfam" id="PF00211">
    <property type="entry name" value="Guanylate_cyc"/>
    <property type="match status" value="1"/>
</dbReference>
<dbReference type="GO" id="GO:0004016">
    <property type="term" value="F:adenylate cyclase activity"/>
    <property type="evidence" value="ECO:0007669"/>
    <property type="project" value="UniProtKB-ARBA"/>
</dbReference>
<sequence>MKISIGIATGEVVAGYAGTDNWATYTCIGSTVNLAAYLGTETQKTGSL</sequence>
<evidence type="ECO:0000259" key="1">
    <source>
        <dbReference type="PROSITE" id="PS50125"/>
    </source>
</evidence>
<gene>
    <name evidence="2" type="ORF">GS634_19280</name>
</gene>
<dbReference type="Gene3D" id="3.30.70.1230">
    <property type="entry name" value="Nucleotide cyclase"/>
    <property type="match status" value="1"/>
</dbReference>
<dbReference type="PROSITE" id="PS50125">
    <property type="entry name" value="GUANYLATE_CYCLASE_2"/>
    <property type="match status" value="1"/>
</dbReference>
<reference evidence="2" key="1">
    <citation type="submission" date="2019-12" db="EMBL/GenBank/DDBJ databases">
        <title>Ruegeria JWLKs population differentiation of coral mucus and skeleton niches.</title>
        <authorList>
            <person name="Luo D."/>
        </authorList>
    </citation>
    <scope>NUCLEOTIDE SEQUENCE</scope>
    <source>
        <strain evidence="2">HKCCD6181</strain>
    </source>
</reference>
<dbReference type="InterPro" id="IPR029787">
    <property type="entry name" value="Nucleotide_cyclase"/>
</dbReference>
<feature type="domain" description="Guanylate cyclase" evidence="1">
    <location>
        <begin position="1"/>
        <end position="39"/>
    </location>
</feature>
<dbReference type="SUPFAM" id="SSF55073">
    <property type="entry name" value="Nucleotide cyclase"/>
    <property type="match status" value="1"/>
</dbReference>
<protein>
    <recommendedName>
        <fullName evidence="1">Guanylate cyclase domain-containing protein</fullName>
    </recommendedName>
</protein>
<evidence type="ECO:0000313" key="3">
    <source>
        <dbReference type="Proteomes" id="UP000597886"/>
    </source>
</evidence>
<evidence type="ECO:0000313" key="2">
    <source>
        <dbReference type="EMBL" id="NOE20272.1"/>
    </source>
</evidence>
<dbReference type="GO" id="GO:0035556">
    <property type="term" value="P:intracellular signal transduction"/>
    <property type="evidence" value="ECO:0007669"/>
    <property type="project" value="InterPro"/>
</dbReference>
<accession>A0AA90Z4Y4</accession>
<name>A0AA90Z4Y4_9RHOB</name>
<proteinExistence type="predicted"/>
<dbReference type="GO" id="GO:0009190">
    <property type="term" value="P:cyclic nucleotide biosynthetic process"/>
    <property type="evidence" value="ECO:0007669"/>
    <property type="project" value="InterPro"/>
</dbReference>
<dbReference type="InterPro" id="IPR001054">
    <property type="entry name" value="A/G_cyclase"/>
</dbReference>
<organism evidence="2 3">
    <name type="scientific">Ruegeria atlantica</name>
    <dbReference type="NCBI Taxonomy" id="81569"/>
    <lineage>
        <taxon>Bacteria</taxon>
        <taxon>Pseudomonadati</taxon>
        <taxon>Pseudomonadota</taxon>
        <taxon>Alphaproteobacteria</taxon>
        <taxon>Rhodobacterales</taxon>
        <taxon>Roseobacteraceae</taxon>
        <taxon>Ruegeria</taxon>
    </lineage>
</organism>
<comment type="caution">
    <text evidence="2">The sequence shown here is derived from an EMBL/GenBank/DDBJ whole genome shotgun (WGS) entry which is preliminary data.</text>
</comment>
<dbReference type="AlphaFoldDB" id="A0AA90Z4Y4"/>
<dbReference type="EMBL" id="WVRA01000009">
    <property type="protein sequence ID" value="NOE20272.1"/>
    <property type="molecule type" value="Genomic_DNA"/>
</dbReference>
<dbReference type="Proteomes" id="UP000597886">
    <property type="component" value="Unassembled WGS sequence"/>
</dbReference>